<evidence type="ECO:0000313" key="2">
    <source>
        <dbReference type="Proteomes" id="UP000226192"/>
    </source>
</evidence>
<evidence type="ECO:0000313" key="1">
    <source>
        <dbReference type="EMBL" id="PHH61414.1"/>
    </source>
</evidence>
<dbReference type="Proteomes" id="UP000226192">
    <property type="component" value="Unassembled WGS sequence"/>
</dbReference>
<dbReference type="AlphaFoldDB" id="A0A2C5Y383"/>
<reference evidence="1 2" key="1">
    <citation type="submission" date="2017-06" db="EMBL/GenBank/DDBJ databases">
        <title>Ant-infecting Ophiocordyceps genomes reveal a high diversity of potential behavioral manipulation genes and a possible major role for enterotoxins.</title>
        <authorList>
            <person name="De Bekker C."/>
            <person name="Evans H.C."/>
            <person name="Brachmann A."/>
            <person name="Hughes D.P."/>
        </authorList>
    </citation>
    <scope>NUCLEOTIDE SEQUENCE [LARGE SCALE GENOMIC DNA]</scope>
    <source>
        <strain evidence="1 2">Map64</strain>
    </source>
</reference>
<accession>A0A2C5Y383</accession>
<proteinExistence type="predicted"/>
<name>A0A2C5Y383_9HYPO</name>
<dbReference type="OrthoDB" id="4864163at2759"/>
<keyword evidence="2" id="KW-1185">Reference proteome</keyword>
<sequence length="282" mass="32255">MYDTDRYGTRFKVYLTRHELRRKAVEAALCRGLDQDCVSDETFIFIDMAGKTTQEAVQHFRDTRDTKDRTINGSMLLVFDSADLVERGALLISLYEYHGYDDAVRLRPAAAHVAICALNVGNDNWYSQRHGVPNEQTARMPVDWFALYDLLASDDADLFQQALVAMGQGVMLLGTDTEEQELDLGPVKNIFRRVRPNDDDASLEHLEQRHAAFATHSFLDNDYYAVIDQDYQDDGVLIVRLWPQVESFRCRLPVAGELLRWIFINFMTWDDAKKNFAAGSSP</sequence>
<dbReference type="EMBL" id="NJET01000104">
    <property type="protein sequence ID" value="PHH61414.1"/>
    <property type="molecule type" value="Genomic_DNA"/>
</dbReference>
<comment type="caution">
    <text evidence="1">The sequence shown here is derived from an EMBL/GenBank/DDBJ whole genome shotgun (WGS) entry which is preliminary data.</text>
</comment>
<gene>
    <name evidence="1" type="ORF">CDD81_385</name>
</gene>
<organism evidence="1 2">
    <name type="scientific">Ophiocordyceps australis</name>
    <dbReference type="NCBI Taxonomy" id="1399860"/>
    <lineage>
        <taxon>Eukaryota</taxon>
        <taxon>Fungi</taxon>
        <taxon>Dikarya</taxon>
        <taxon>Ascomycota</taxon>
        <taxon>Pezizomycotina</taxon>
        <taxon>Sordariomycetes</taxon>
        <taxon>Hypocreomycetidae</taxon>
        <taxon>Hypocreales</taxon>
        <taxon>Ophiocordycipitaceae</taxon>
        <taxon>Ophiocordyceps</taxon>
    </lineage>
</organism>
<protein>
    <submittedName>
        <fullName evidence="1">Uncharacterized protein</fullName>
    </submittedName>
</protein>